<evidence type="ECO:0000313" key="3">
    <source>
        <dbReference type="Proteomes" id="UP001176941"/>
    </source>
</evidence>
<feature type="compositionally biased region" description="Basic and acidic residues" evidence="1">
    <location>
        <begin position="61"/>
        <end position="94"/>
    </location>
</feature>
<name>A0ABN8Y3Q7_RANTA</name>
<evidence type="ECO:0000313" key="2">
    <source>
        <dbReference type="EMBL" id="CAI9155949.1"/>
    </source>
</evidence>
<feature type="compositionally biased region" description="Basic and acidic residues" evidence="1">
    <location>
        <begin position="22"/>
        <end position="48"/>
    </location>
</feature>
<evidence type="ECO:0000256" key="1">
    <source>
        <dbReference type="SAM" id="MobiDB-lite"/>
    </source>
</evidence>
<feature type="compositionally biased region" description="Basic residues" evidence="1">
    <location>
        <begin position="1"/>
        <end position="10"/>
    </location>
</feature>
<protein>
    <submittedName>
        <fullName evidence="2">Uncharacterized protein</fullName>
    </submittedName>
</protein>
<accession>A0ABN8Y3Q7</accession>
<gene>
    <name evidence="2" type="ORF">MRATA1EN1_LOCUS4911</name>
</gene>
<dbReference type="EMBL" id="OX459949">
    <property type="protein sequence ID" value="CAI9155949.1"/>
    <property type="molecule type" value="Genomic_DNA"/>
</dbReference>
<organism evidence="2 3">
    <name type="scientific">Rangifer tarandus platyrhynchus</name>
    <name type="common">Svalbard reindeer</name>
    <dbReference type="NCBI Taxonomy" id="3082113"/>
    <lineage>
        <taxon>Eukaryota</taxon>
        <taxon>Metazoa</taxon>
        <taxon>Chordata</taxon>
        <taxon>Craniata</taxon>
        <taxon>Vertebrata</taxon>
        <taxon>Euteleostomi</taxon>
        <taxon>Mammalia</taxon>
        <taxon>Eutheria</taxon>
        <taxon>Laurasiatheria</taxon>
        <taxon>Artiodactyla</taxon>
        <taxon>Ruminantia</taxon>
        <taxon>Pecora</taxon>
        <taxon>Cervidae</taxon>
        <taxon>Odocoileinae</taxon>
        <taxon>Rangifer</taxon>
    </lineage>
</organism>
<reference evidence="2" key="1">
    <citation type="submission" date="2023-04" db="EMBL/GenBank/DDBJ databases">
        <authorList>
            <consortium name="ELIXIR-Norway"/>
        </authorList>
    </citation>
    <scope>NUCLEOTIDE SEQUENCE [LARGE SCALE GENOMIC DNA]</scope>
</reference>
<feature type="region of interest" description="Disordered" evidence="1">
    <location>
        <begin position="1"/>
        <end position="103"/>
    </location>
</feature>
<keyword evidence="3" id="KW-1185">Reference proteome</keyword>
<proteinExistence type="predicted"/>
<dbReference type="Proteomes" id="UP001176941">
    <property type="component" value="Chromosome 13"/>
</dbReference>
<feature type="region of interest" description="Disordered" evidence="1">
    <location>
        <begin position="119"/>
        <end position="159"/>
    </location>
</feature>
<sequence>MPEAGRRRRAPPSQIQITFTLRAKDQFSKERGRKETEAAVRERRREAVARGGQWKETGSGRTERERERRTEPAELEGEKGRREASGERARDAPEIHGQGGLNGRAALAGRPLGSCYTAGAAAAAQPRRRARAARRGPGGHDYARGDPELCLPALSGGPA</sequence>